<keyword evidence="3" id="KW-1185">Reference proteome</keyword>
<dbReference type="GeneID" id="136081503"/>
<proteinExistence type="predicted"/>
<accession>A0ABM4C050</accession>
<feature type="compositionally biased region" description="Pro residues" evidence="1">
    <location>
        <begin position="65"/>
        <end position="107"/>
    </location>
</feature>
<dbReference type="InterPro" id="IPR036269">
    <property type="entry name" value="Rho_N_sf"/>
</dbReference>
<feature type="domain" description="Rho termination factor-like N-terminal" evidence="2">
    <location>
        <begin position="4"/>
        <end position="44"/>
    </location>
</feature>
<dbReference type="Gene3D" id="1.10.720.10">
    <property type="match status" value="1"/>
</dbReference>
<feature type="region of interest" description="Disordered" evidence="1">
    <location>
        <begin position="47"/>
        <end position="134"/>
    </location>
</feature>
<dbReference type="Proteomes" id="UP001652625">
    <property type="component" value="Chromosome 06"/>
</dbReference>
<dbReference type="RefSeq" id="XP_065654896.1">
    <property type="nucleotide sequence ID" value="XM_065798824.1"/>
</dbReference>
<dbReference type="Pfam" id="PF07498">
    <property type="entry name" value="Rho_N"/>
    <property type="match status" value="1"/>
</dbReference>
<dbReference type="SMART" id="SM00959">
    <property type="entry name" value="Rho_N"/>
    <property type="match status" value="1"/>
</dbReference>
<protein>
    <submittedName>
        <fullName evidence="4">Uncharacterized protein LOC136081503</fullName>
    </submittedName>
</protein>
<evidence type="ECO:0000313" key="3">
    <source>
        <dbReference type="Proteomes" id="UP001652625"/>
    </source>
</evidence>
<dbReference type="SUPFAM" id="SSF68912">
    <property type="entry name" value="Rho N-terminal domain-like"/>
    <property type="match status" value="1"/>
</dbReference>
<reference evidence="4" key="1">
    <citation type="submission" date="2025-08" db="UniProtKB">
        <authorList>
            <consortium name="RefSeq"/>
        </authorList>
    </citation>
    <scope>IDENTIFICATION</scope>
</reference>
<organism evidence="3 4">
    <name type="scientific">Hydra vulgaris</name>
    <name type="common">Hydra</name>
    <name type="synonym">Hydra attenuata</name>
    <dbReference type="NCBI Taxonomy" id="6087"/>
    <lineage>
        <taxon>Eukaryota</taxon>
        <taxon>Metazoa</taxon>
        <taxon>Cnidaria</taxon>
        <taxon>Hydrozoa</taxon>
        <taxon>Hydroidolina</taxon>
        <taxon>Anthoathecata</taxon>
        <taxon>Aplanulata</taxon>
        <taxon>Hydridae</taxon>
        <taxon>Hydra</taxon>
    </lineage>
</organism>
<dbReference type="InterPro" id="IPR011112">
    <property type="entry name" value="Rho-like_N"/>
</dbReference>
<sequence>MENDMNSKKVKELKTIAKEREIKYYYNMRKSDLINALSQISVPAARPVRPVPAPRPVIPVSAPRPVRPVPAPRPVRPVPAPSPVRPVPAPSPVRPVPAPRPVRPVPAPRSVRPVPAPRPVRPVPAPRPVRPVPTPRPVVQGSIFEEPIPPSVSSPVLTPGLFSRFVTAVNDVVVNSYDNTLNWIDPYVPNVLKKKLSDTIDGVKKRIESLKLIVFNKT</sequence>
<feature type="compositionally biased region" description="Pro residues" evidence="1">
    <location>
        <begin position="114"/>
        <end position="134"/>
    </location>
</feature>
<evidence type="ECO:0000259" key="2">
    <source>
        <dbReference type="SMART" id="SM00959"/>
    </source>
</evidence>
<name>A0ABM4C050_HYDVU</name>
<gene>
    <name evidence="4" type="primary">LOC136081503</name>
</gene>
<evidence type="ECO:0000256" key="1">
    <source>
        <dbReference type="SAM" id="MobiDB-lite"/>
    </source>
</evidence>
<evidence type="ECO:0000313" key="4">
    <source>
        <dbReference type="RefSeq" id="XP_065654896.1"/>
    </source>
</evidence>
<dbReference type="PRINTS" id="PR01217">
    <property type="entry name" value="PRICHEXTENSN"/>
</dbReference>